<dbReference type="Proteomes" id="UP001163321">
    <property type="component" value="Chromosome 1"/>
</dbReference>
<protein>
    <submittedName>
        <fullName evidence="1">Uncharacterized protein</fullName>
    </submittedName>
</protein>
<gene>
    <name evidence="1" type="ORF">PsorP6_001823</name>
</gene>
<reference evidence="1 2" key="1">
    <citation type="journal article" date="2022" name="bioRxiv">
        <title>The genome of the oomycete Peronosclerospora sorghi, a cosmopolitan pathogen of maize and sorghum, is inflated with dispersed pseudogenes.</title>
        <authorList>
            <person name="Fletcher K."/>
            <person name="Martin F."/>
            <person name="Isakeit T."/>
            <person name="Cavanaugh K."/>
            <person name="Magill C."/>
            <person name="Michelmore R."/>
        </authorList>
    </citation>
    <scope>NUCLEOTIDE SEQUENCE [LARGE SCALE GENOMIC DNA]</scope>
    <source>
        <strain evidence="1">P6</strain>
    </source>
</reference>
<accession>A0ACC0WQS7</accession>
<organism evidence="1 2">
    <name type="scientific">Peronosclerospora sorghi</name>
    <dbReference type="NCBI Taxonomy" id="230839"/>
    <lineage>
        <taxon>Eukaryota</taxon>
        <taxon>Sar</taxon>
        <taxon>Stramenopiles</taxon>
        <taxon>Oomycota</taxon>
        <taxon>Peronosporomycetes</taxon>
        <taxon>Peronosporales</taxon>
        <taxon>Peronosporaceae</taxon>
        <taxon>Peronosclerospora</taxon>
    </lineage>
</organism>
<keyword evidence="2" id="KW-1185">Reference proteome</keyword>
<sequence length="244" mass="27970">MHSTSKVDTFLPPAATSRATPTTSEHKGPETQEDARTRLATELLLLRNGVLAPVIMYPQKLSRATEIRYVLARIECVAIHAVVEREEGVRYFVLDVYRSRQQKGLPSTTRWKRVAGEQRPMIVTHEPGDRAPDYQIEQRYSSFARLRANVARVARKHHPKCQSCSYCARVQHFLRTTSSKPCLKVKFTTTTDERTHILSTFINALLAVVREDYTLCTRSLRGYHMIPALVKRFLSEQTGEYFFA</sequence>
<evidence type="ECO:0000313" key="2">
    <source>
        <dbReference type="Proteomes" id="UP001163321"/>
    </source>
</evidence>
<proteinExistence type="predicted"/>
<evidence type="ECO:0000313" key="1">
    <source>
        <dbReference type="EMBL" id="KAI9921250.1"/>
    </source>
</evidence>
<comment type="caution">
    <text evidence="1">The sequence shown here is derived from an EMBL/GenBank/DDBJ whole genome shotgun (WGS) entry which is preliminary data.</text>
</comment>
<name>A0ACC0WQS7_9STRA</name>
<dbReference type="EMBL" id="CM047580">
    <property type="protein sequence ID" value="KAI9921250.1"/>
    <property type="molecule type" value="Genomic_DNA"/>
</dbReference>